<reference evidence="2 3" key="1">
    <citation type="journal article" date="2018" name="Int. J. Syst. Evol. Microbiol.">
        <title>Mesosutterella multiformis gen. nov., sp. nov., a member of the family Sutterellaceae and Sutterella megalosphaeroides sp. nov., isolated from human faeces.</title>
        <authorList>
            <person name="Sakamoto M."/>
            <person name="Ikeyama N."/>
            <person name="Kunihiro T."/>
            <person name="Iino T."/>
            <person name="Yuki M."/>
            <person name="Ohkuma M."/>
        </authorList>
    </citation>
    <scope>NUCLEOTIDE SEQUENCE [LARGE SCALE GENOMIC DNA]</scope>
    <source>
        <strain evidence="2 3">6FBBBH3</strain>
    </source>
</reference>
<organism evidence="2 3">
    <name type="scientific">Sutterella megalosphaeroides</name>
    <dbReference type="NCBI Taxonomy" id="2494234"/>
    <lineage>
        <taxon>Bacteria</taxon>
        <taxon>Pseudomonadati</taxon>
        <taxon>Pseudomonadota</taxon>
        <taxon>Betaproteobacteria</taxon>
        <taxon>Burkholderiales</taxon>
        <taxon>Sutterellaceae</taxon>
        <taxon>Sutterella</taxon>
    </lineage>
</organism>
<dbReference type="AlphaFoldDB" id="A0A2Z6I876"/>
<keyword evidence="1" id="KW-0472">Membrane</keyword>
<keyword evidence="3" id="KW-1185">Reference proteome</keyword>
<sequence length="252" mass="27353">MLGALMSTALVFGTAASVDAFYSNVKTPSDRIAAVSGQSVELAGTLEEASIDSSLALRIVVSPATDRIVVNGTRFEPRRFSEGVAWRTTLTLMPQLPSGLYGVSVSVTENSSVHLPTPKIDLDVFPSEEALDAASPSFLMRHAGLNPLSTAVRTLLFALLAGFSWWTLRFYTRAQLRKRGYLRIYHAKPDGDDTLLYCLDSDRRVEAGEPYPVLTAAGQTLGTAFLLERESRYCVLKLTSARARAGCMVALT</sequence>
<evidence type="ECO:0000313" key="3">
    <source>
        <dbReference type="Proteomes" id="UP000271003"/>
    </source>
</evidence>
<feature type="transmembrane region" description="Helical" evidence="1">
    <location>
        <begin position="151"/>
        <end position="171"/>
    </location>
</feature>
<dbReference type="EMBL" id="AP018786">
    <property type="protein sequence ID" value="BBF22655.1"/>
    <property type="molecule type" value="Genomic_DNA"/>
</dbReference>
<protein>
    <submittedName>
        <fullName evidence="2">Uncharacterized protein</fullName>
    </submittedName>
</protein>
<dbReference type="KEGG" id="sutt:SUTMEG_05460"/>
<accession>A0A2Z6I876</accession>
<dbReference type="Proteomes" id="UP000271003">
    <property type="component" value="Chromosome"/>
</dbReference>
<name>A0A2Z6I876_9BURK</name>
<keyword evidence="1" id="KW-1133">Transmembrane helix</keyword>
<proteinExistence type="predicted"/>
<keyword evidence="1" id="KW-0812">Transmembrane</keyword>
<evidence type="ECO:0000313" key="2">
    <source>
        <dbReference type="EMBL" id="BBF22655.1"/>
    </source>
</evidence>
<gene>
    <name evidence="2" type="ORF">SUTMEG_05460</name>
</gene>
<evidence type="ECO:0000256" key="1">
    <source>
        <dbReference type="SAM" id="Phobius"/>
    </source>
</evidence>